<accession>A0A9P6W0H8</accession>
<organism evidence="1 2">
    <name type="scientific">Maudiozyma exigua</name>
    <name type="common">Yeast</name>
    <name type="synonym">Kazachstania exigua</name>
    <dbReference type="NCBI Taxonomy" id="34358"/>
    <lineage>
        <taxon>Eukaryota</taxon>
        <taxon>Fungi</taxon>
        <taxon>Dikarya</taxon>
        <taxon>Ascomycota</taxon>
        <taxon>Saccharomycotina</taxon>
        <taxon>Saccharomycetes</taxon>
        <taxon>Saccharomycetales</taxon>
        <taxon>Saccharomycetaceae</taxon>
        <taxon>Maudiozyma</taxon>
    </lineage>
</organism>
<name>A0A9P6W0H8_MAUEX</name>
<dbReference type="OrthoDB" id="10559609at2759"/>
<dbReference type="AlphaFoldDB" id="A0A9P6W0H8"/>
<dbReference type="EMBL" id="PUHR01000175">
    <property type="protein sequence ID" value="KAG0660488.1"/>
    <property type="molecule type" value="Genomic_DNA"/>
</dbReference>
<sequence length="156" mass="18273">MSENSHHPHLAVEDMRKVIEASLLTDHEIRDDPALQRRIQIEKDLRISSSTGLRIAKAIKDFRYDQIPLHKLIKSIREYEGVSYFYNALFQFSRIGDPFKEQPLYNNYEIVTTEYLNDLYTGKLKAKDELRRLDPAFLNSSAQERTQIQRSVSNSL</sequence>
<dbReference type="Proteomes" id="UP000750334">
    <property type="component" value="Unassembled WGS sequence"/>
</dbReference>
<comment type="caution">
    <text evidence="1">The sequence shown here is derived from an EMBL/GenBank/DDBJ whole genome shotgun (WGS) entry which is preliminary data.</text>
</comment>
<evidence type="ECO:0000313" key="1">
    <source>
        <dbReference type="EMBL" id="KAG0660488.1"/>
    </source>
</evidence>
<proteinExistence type="predicted"/>
<keyword evidence="2" id="KW-1185">Reference proteome</keyword>
<gene>
    <name evidence="1" type="ORF">C6P45_001573</name>
</gene>
<reference evidence="1 2" key="1">
    <citation type="submission" date="2020-11" db="EMBL/GenBank/DDBJ databases">
        <title>Kefir isolates.</title>
        <authorList>
            <person name="Marcisauskas S."/>
            <person name="Kim Y."/>
            <person name="Blasche S."/>
        </authorList>
    </citation>
    <scope>NUCLEOTIDE SEQUENCE [LARGE SCALE GENOMIC DNA]</scope>
    <source>
        <strain evidence="1 2">OG2</strain>
    </source>
</reference>
<evidence type="ECO:0000313" key="2">
    <source>
        <dbReference type="Proteomes" id="UP000750334"/>
    </source>
</evidence>
<protein>
    <submittedName>
        <fullName evidence="1">Uncharacterized protein</fullName>
    </submittedName>
</protein>